<evidence type="ECO:0000256" key="6">
    <source>
        <dbReference type="ARBA" id="ARBA00023054"/>
    </source>
</evidence>
<feature type="compositionally biased region" description="Polar residues" evidence="8">
    <location>
        <begin position="289"/>
        <end position="304"/>
    </location>
</feature>
<feature type="domain" description="SB" evidence="9">
    <location>
        <begin position="502"/>
        <end position="570"/>
    </location>
</feature>
<name>A0A6A6XQ05_9PLEO</name>
<proteinExistence type="inferred from homology"/>
<dbReference type="OrthoDB" id="306304at2759"/>
<keyword evidence="4" id="KW-0967">Endosome</keyword>
<feature type="domain" description="UEV" evidence="10">
    <location>
        <begin position="8"/>
        <end position="153"/>
    </location>
</feature>
<feature type="compositionally biased region" description="Pro residues" evidence="8">
    <location>
        <begin position="197"/>
        <end position="206"/>
    </location>
</feature>
<dbReference type="Gene3D" id="3.10.110.10">
    <property type="entry name" value="Ubiquitin Conjugating Enzyme"/>
    <property type="match status" value="1"/>
</dbReference>
<dbReference type="GO" id="GO:0006886">
    <property type="term" value="P:intracellular protein transport"/>
    <property type="evidence" value="ECO:0007669"/>
    <property type="project" value="UniProtKB-ARBA"/>
</dbReference>
<dbReference type="Proteomes" id="UP000799757">
    <property type="component" value="Unassembled WGS sequence"/>
</dbReference>
<gene>
    <name evidence="11" type="ORF">K505DRAFT_405277</name>
</gene>
<evidence type="ECO:0000313" key="11">
    <source>
        <dbReference type="EMBL" id="KAF2798268.1"/>
    </source>
</evidence>
<sequence length="572" mass="63447">MAAGVNEKVLNWLYSVLPSEYVDVNRTYHDAVETLSNYPSLSPRTEVYTYENGASALLLLLSGTLPVSFRGATYGFPVAIWVPHAYPRESPIVYVTPAQDMLVRPGQHVSGDGRIYHPYLAQWGKYWDKSTIFDFLAVLRAVFAKEPPVRSKQQHNGPTPPAQQAPPPVPPPPAEWRHSIQDPSTASSSPGPASQAPAPPPKPPKPYEQSRPSPHSQQGRYQQPPPLPPHPPQQHQPPQYQQLPRNNYGAQNNWQHQQQQGQMPQNVPQRQTSYDMSPATPISKPLPPQVQTQGGQGYQPNSYEIRSPVSPISPEDQRHYPKPVPSHLHHHQHGQPLPGQRPYQQQPPQNYPPQHHPQYQPQPPPQQVPAPPKAPVNLLDDSLEVTIPSQTGTQAPIPVPPVPPNPEKDALLRALSQTFCSQIQQTVNSNVSAITPLRAQQAALQTAYVRLQGELEQIQKLDAALASNENILRDAMREADRVMDDAQRREAPDVDDVLVAPTVVGGQLYGLAADERGIADALFVLGRALDRGRVGADVFVKQTRSLAREQFLKKALIKKIAKGMALDEYQMR</sequence>
<evidence type="ECO:0000256" key="4">
    <source>
        <dbReference type="ARBA" id="ARBA00022753"/>
    </source>
</evidence>
<feature type="compositionally biased region" description="Pro residues" evidence="8">
    <location>
        <begin position="223"/>
        <end position="235"/>
    </location>
</feature>
<evidence type="ECO:0000259" key="9">
    <source>
        <dbReference type="PROSITE" id="PS51312"/>
    </source>
</evidence>
<dbReference type="GO" id="GO:0043130">
    <property type="term" value="F:ubiquitin binding"/>
    <property type="evidence" value="ECO:0007669"/>
    <property type="project" value="TreeGrafter"/>
</dbReference>
<dbReference type="PROSITE" id="PS51322">
    <property type="entry name" value="UEV"/>
    <property type="match status" value="1"/>
</dbReference>
<dbReference type="GO" id="GO:0043162">
    <property type="term" value="P:ubiquitin-dependent protein catabolic process via the multivesicular body sorting pathway"/>
    <property type="evidence" value="ECO:0007669"/>
    <property type="project" value="UniProtKB-ARBA"/>
</dbReference>
<feature type="compositionally biased region" description="Low complexity" evidence="8">
    <location>
        <begin position="236"/>
        <end position="271"/>
    </location>
</feature>
<keyword evidence="6" id="KW-0175">Coiled coil</keyword>
<dbReference type="GO" id="GO:0000813">
    <property type="term" value="C:ESCRT I complex"/>
    <property type="evidence" value="ECO:0007669"/>
    <property type="project" value="TreeGrafter"/>
</dbReference>
<dbReference type="SUPFAM" id="SSF54495">
    <property type="entry name" value="UBC-like"/>
    <property type="match status" value="1"/>
</dbReference>
<feature type="compositionally biased region" description="Low complexity" evidence="8">
    <location>
        <begin position="334"/>
        <end position="348"/>
    </location>
</feature>
<dbReference type="Pfam" id="PF05743">
    <property type="entry name" value="UEV"/>
    <property type="match status" value="1"/>
</dbReference>
<feature type="region of interest" description="Disordered" evidence="8">
    <location>
        <begin position="149"/>
        <end position="377"/>
    </location>
</feature>
<evidence type="ECO:0000256" key="2">
    <source>
        <dbReference type="ARBA" id="ARBA00009594"/>
    </source>
</evidence>
<organism evidence="11 12">
    <name type="scientific">Melanomma pulvis-pyrius CBS 109.77</name>
    <dbReference type="NCBI Taxonomy" id="1314802"/>
    <lineage>
        <taxon>Eukaryota</taxon>
        <taxon>Fungi</taxon>
        <taxon>Dikarya</taxon>
        <taxon>Ascomycota</taxon>
        <taxon>Pezizomycotina</taxon>
        <taxon>Dothideomycetes</taxon>
        <taxon>Pleosporomycetidae</taxon>
        <taxon>Pleosporales</taxon>
        <taxon>Melanommataceae</taxon>
        <taxon>Melanomma</taxon>
    </lineage>
</organism>
<evidence type="ECO:0000256" key="3">
    <source>
        <dbReference type="ARBA" id="ARBA00022448"/>
    </source>
</evidence>
<dbReference type="EMBL" id="MU001787">
    <property type="protein sequence ID" value="KAF2798268.1"/>
    <property type="molecule type" value="Genomic_DNA"/>
</dbReference>
<dbReference type="SUPFAM" id="SSF140111">
    <property type="entry name" value="Endosomal sorting complex assembly domain"/>
    <property type="match status" value="1"/>
</dbReference>
<dbReference type="Gene3D" id="6.10.140.820">
    <property type="match status" value="1"/>
</dbReference>
<dbReference type="InterPro" id="IPR037202">
    <property type="entry name" value="ESCRT_assembly_dom"/>
</dbReference>
<protein>
    <submittedName>
        <fullName evidence="11">UEV-domain-containing protein</fullName>
    </submittedName>
</protein>
<dbReference type="AlphaFoldDB" id="A0A6A6XQ05"/>
<accession>A0A6A6XQ05</accession>
<comment type="similarity">
    <text evidence="2">Belongs to the ubiquitin-conjugating enzyme family. UEV subfamily.</text>
</comment>
<comment type="subcellular location">
    <subcellularLocation>
        <location evidence="1">Endosome</location>
    </subcellularLocation>
</comment>
<evidence type="ECO:0000259" key="10">
    <source>
        <dbReference type="PROSITE" id="PS51322"/>
    </source>
</evidence>
<dbReference type="Pfam" id="PF09454">
    <property type="entry name" value="Vps23_core"/>
    <property type="match status" value="1"/>
</dbReference>
<dbReference type="InterPro" id="IPR008883">
    <property type="entry name" value="UEV_N"/>
</dbReference>
<reference evidence="11" key="1">
    <citation type="journal article" date="2020" name="Stud. Mycol.">
        <title>101 Dothideomycetes genomes: a test case for predicting lifestyles and emergence of pathogens.</title>
        <authorList>
            <person name="Haridas S."/>
            <person name="Albert R."/>
            <person name="Binder M."/>
            <person name="Bloem J."/>
            <person name="Labutti K."/>
            <person name="Salamov A."/>
            <person name="Andreopoulos B."/>
            <person name="Baker S."/>
            <person name="Barry K."/>
            <person name="Bills G."/>
            <person name="Bluhm B."/>
            <person name="Cannon C."/>
            <person name="Castanera R."/>
            <person name="Culley D."/>
            <person name="Daum C."/>
            <person name="Ezra D."/>
            <person name="Gonzalez J."/>
            <person name="Henrissat B."/>
            <person name="Kuo A."/>
            <person name="Liang C."/>
            <person name="Lipzen A."/>
            <person name="Lutzoni F."/>
            <person name="Magnuson J."/>
            <person name="Mondo S."/>
            <person name="Nolan M."/>
            <person name="Ohm R."/>
            <person name="Pangilinan J."/>
            <person name="Park H.-J."/>
            <person name="Ramirez L."/>
            <person name="Alfaro M."/>
            <person name="Sun H."/>
            <person name="Tritt A."/>
            <person name="Yoshinaga Y."/>
            <person name="Zwiers L.-H."/>
            <person name="Turgeon B."/>
            <person name="Goodwin S."/>
            <person name="Spatafora J."/>
            <person name="Crous P."/>
            <person name="Grigoriev I."/>
        </authorList>
    </citation>
    <scope>NUCLEOTIDE SEQUENCE</scope>
    <source>
        <strain evidence="11">CBS 109.77</strain>
    </source>
</reference>
<dbReference type="PROSITE" id="PS51312">
    <property type="entry name" value="SB"/>
    <property type="match status" value="1"/>
</dbReference>
<evidence type="ECO:0000256" key="5">
    <source>
        <dbReference type="ARBA" id="ARBA00022927"/>
    </source>
</evidence>
<feature type="compositionally biased region" description="Pro residues" evidence="8">
    <location>
        <begin position="158"/>
        <end position="174"/>
    </location>
</feature>
<feature type="compositionally biased region" description="Low complexity" evidence="8">
    <location>
        <begin position="183"/>
        <end position="196"/>
    </location>
</feature>
<evidence type="ECO:0000256" key="1">
    <source>
        <dbReference type="ARBA" id="ARBA00004177"/>
    </source>
</evidence>
<evidence type="ECO:0000256" key="7">
    <source>
        <dbReference type="PROSITE-ProRule" id="PRU00644"/>
    </source>
</evidence>
<dbReference type="PANTHER" id="PTHR23306:SF3">
    <property type="entry name" value="TUMOR SUPPRESSOR PROTEIN 101"/>
    <property type="match status" value="1"/>
</dbReference>
<dbReference type="InterPro" id="IPR017916">
    <property type="entry name" value="SB_dom"/>
</dbReference>
<feature type="compositionally biased region" description="Pro residues" evidence="8">
    <location>
        <begin position="349"/>
        <end position="374"/>
    </location>
</feature>
<dbReference type="InterPro" id="IPR016135">
    <property type="entry name" value="UBQ-conjugating_enzyme/RWD"/>
</dbReference>
<keyword evidence="5 7" id="KW-0653">Protein transport</keyword>
<keyword evidence="3 7" id="KW-0813">Transport</keyword>
<dbReference type="PANTHER" id="PTHR23306">
    <property type="entry name" value="TUMOR SUSCEPTIBILITY GENE 101 PROTEIN-RELATED"/>
    <property type="match status" value="1"/>
</dbReference>
<keyword evidence="12" id="KW-1185">Reference proteome</keyword>
<dbReference type="InterPro" id="IPR052070">
    <property type="entry name" value="ESCRT-I_UEV_domain"/>
</dbReference>
<dbReference type="GO" id="GO:0072666">
    <property type="term" value="P:establishment of protein localization to vacuole"/>
    <property type="evidence" value="ECO:0007669"/>
    <property type="project" value="UniProtKB-ARBA"/>
</dbReference>
<dbReference type="CDD" id="cd11685">
    <property type="entry name" value="UEV_TSG101-like"/>
    <property type="match status" value="1"/>
</dbReference>
<evidence type="ECO:0000313" key="12">
    <source>
        <dbReference type="Proteomes" id="UP000799757"/>
    </source>
</evidence>
<evidence type="ECO:0000256" key="8">
    <source>
        <dbReference type="SAM" id="MobiDB-lite"/>
    </source>
</evidence>